<dbReference type="GO" id="GO:0001096">
    <property type="term" value="F:TFIIF-class transcription factor complex binding"/>
    <property type="evidence" value="ECO:0007669"/>
    <property type="project" value="TreeGrafter"/>
</dbReference>
<dbReference type="InterPro" id="IPR008851">
    <property type="entry name" value="TFIIF-alpha"/>
</dbReference>
<dbReference type="PANTHER" id="PTHR13011:SF0">
    <property type="entry name" value="GENERAL TRANSCRIPTION FACTOR IIF SUBUNIT 1"/>
    <property type="match status" value="1"/>
</dbReference>
<feature type="compositionally biased region" description="Polar residues" evidence="9">
    <location>
        <begin position="470"/>
        <end position="500"/>
    </location>
</feature>
<keyword evidence="4 8" id="KW-0238">DNA-binding</keyword>
<evidence type="ECO:0000256" key="5">
    <source>
        <dbReference type="ARBA" id="ARBA00023163"/>
    </source>
</evidence>
<evidence type="ECO:0000256" key="2">
    <source>
        <dbReference type="ARBA" id="ARBA00005249"/>
    </source>
</evidence>
<evidence type="ECO:0000256" key="4">
    <source>
        <dbReference type="ARBA" id="ARBA00023125"/>
    </source>
</evidence>
<dbReference type="OrthoDB" id="76676at2759"/>
<dbReference type="Pfam" id="PF05793">
    <property type="entry name" value="TFIIF_alpha"/>
    <property type="match status" value="1"/>
</dbReference>
<dbReference type="SUPFAM" id="SSF50916">
    <property type="entry name" value="Rap30/74 interaction domains"/>
    <property type="match status" value="1"/>
</dbReference>
<dbReference type="STRING" id="1246581.A0A2H9TFM4"/>
<comment type="function">
    <text evidence="7 8">TFIIF is a general transcription initiation factor that binds to RNA polymerase II and helps to recruit it to the initiation complex in collaboration with TFIIB. It promotes transcription elongation.</text>
</comment>
<dbReference type="Gene3D" id="1.10.10.10">
    <property type="entry name" value="Winged helix-like DNA-binding domain superfamily/Winged helix DNA-binding domain"/>
    <property type="match status" value="1"/>
</dbReference>
<feature type="region of interest" description="Disordered" evidence="9">
    <location>
        <begin position="306"/>
        <end position="340"/>
    </location>
</feature>
<proteinExistence type="inferred from homology"/>
<dbReference type="GO" id="GO:0006367">
    <property type="term" value="P:transcription initiation at RNA polymerase II promoter"/>
    <property type="evidence" value="ECO:0007669"/>
    <property type="project" value="InterPro"/>
</dbReference>
<keyword evidence="6 8" id="KW-0539">Nucleus</keyword>
<evidence type="ECO:0000256" key="6">
    <source>
        <dbReference type="ARBA" id="ARBA00023242"/>
    </source>
</evidence>
<name>A0A2H9TFM4_9FUNG</name>
<evidence type="ECO:0000256" key="3">
    <source>
        <dbReference type="ARBA" id="ARBA00023015"/>
    </source>
</evidence>
<dbReference type="InterPro" id="IPR036388">
    <property type="entry name" value="WH-like_DNA-bd_sf"/>
</dbReference>
<comment type="subcellular location">
    <subcellularLocation>
        <location evidence="1 8">Nucleus</location>
    </subcellularLocation>
</comment>
<gene>
    <name evidence="10" type="ORF">PSACC_03590</name>
</gene>
<feature type="non-terminal residue" evidence="10">
    <location>
        <position position="1"/>
    </location>
</feature>
<dbReference type="AlphaFoldDB" id="A0A2H9TFM4"/>
<feature type="compositionally biased region" description="Basic and acidic residues" evidence="9">
    <location>
        <begin position="306"/>
        <end position="319"/>
    </location>
</feature>
<organism evidence="10 11">
    <name type="scientific">Paramicrosporidium saccamoebae</name>
    <dbReference type="NCBI Taxonomy" id="1246581"/>
    <lineage>
        <taxon>Eukaryota</taxon>
        <taxon>Fungi</taxon>
        <taxon>Fungi incertae sedis</taxon>
        <taxon>Cryptomycota</taxon>
        <taxon>Cryptomycota incertae sedis</taxon>
        <taxon>Paramicrosporidium</taxon>
    </lineage>
</organism>
<reference evidence="10 11" key="1">
    <citation type="submission" date="2016-10" db="EMBL/GenBank/DDBJ databases">
        <title>The genome of Paramicrosporidium saccamoebae is the missing link in understanding Cryptomycota and Microsporidia evolution.</title>
        <authorList>
            <person name="Quandt C.A."/>
            <person name="Beaudet D."/>
            <person name="Corsaro D."/>
            <person name="Michel R."/>
            <person name="Corradi N."/>
            <person name="James T."/>
        </authorList>
    </citation>
    <scope>NUCLEOTIDE SEQUENCE [LARGE SCALE GENOMIC DNA]</scope>
    <source>
        <strain evidence="10 11">KSL3</strain>
    </source>
</reference>
<feature type="compositionally biased region" description="Acidic residues" evidence="9">
    <location>
        <begin position="421"/>
        <end position="441"/>
    </location>
</feature>
<dbReference type="GO" id="GO:0016251">
    <property type="term" value="F:RNA polymerase II general transcription initiation factor activity"/>
    <property type="evidence" value="ECO:0007669"/>
    <property type="project" value="TreeGrafter"/>
</dbReference>
<accession>A0A2H9TFM4</accession>
<dbReference type="EMBL" id="MTSL01000213">
    <property type="protein sequence ID" value="PJF16583.1"/>
    <property type="molecule type" value="Genomic_DNA"/>
</dbReference>
<feature type="compositionally biased region" description="Basic and acidic residues" evidence="9">
    <location>
        <begin position="577"/>
        <end position="589"/>
    </location>
</feature>
<evidence type="ECO:0000256" key="9">
    <source>
        <dbReference type="SAM" id="MobiDB-lite"/>
    </source>
</evidence>
<feature type="region of interest" description="Disordered" evidence="9">
    <location>
        <begin position="570"/>
        <end position="589"/>
    </location>
</feature>
<feature type="compositionally biased region" description="Low complexity" evidence="9">
    <location>
        <begin position="326"/>
        <end position="340"/>
    </location>
</feature>
<feature type="compositionally biased region" description="Basic and acidic residues" evidence="9">
    <location>
        <begin position="194"/>
        <end position="203"/>
    </location>
</feature>
<keyword evidence="5 8" id="KW-0804">Transcription</keyword>
<dbReference type="GO" id="GO:0032968">
    <property type="term" value="P:positive regulation of transcription elongation by RNA polymerase II"/>
    <property type="evidence" value="ECO:0007669"/>
    <property type="project" value="InterPro"/>
</dbReference>
<protein>
    <recommendedName>
        <fullName evidence="8">Transcription initiation factor IIF subunit alpha</fullName>
    </recommendedName>
</protein>
<dbReference type="PANTHER" id="PTHR13011">
    <property type="entry name" value="TFIIF-ALPHA"/>
    <property type="match status" value="1"/>
</dbReference>
<dbReference type="GO" id="GO:0003677">
    <property type="term" value="F:DNA binding"/>
    <property type="evidence" value="ECO:0007669"/>
    <property type="project" value="UniProtKB-KW"/>
</dbReference>
<feature type="compositionally biased region" description="Polar residues" evidence="9">
    <location>
        <begin position="509"/>
        <end position="519"/>
    </location>
</feature>
<evidence type="ECO:0000256" key="7">
    <source>
        <dbReference type="ARBA" id="ARBA00025232"/>
    </source>
</evidence>
<dbReference type="GO" id="GO:0005674">
    <property type="term" value="C:transcription factor TFIIF complex"/>
    <property type="evidence" value="ECO:0007669"/>
    <property type="project" value="TreeGrafter"/>
</dbReference>
<feature type="region of interest" description="Disordered" evidence="9">
    <location>
        <begin position="367"/>
        <end position="525"/>
    </location>
</feature>
<keyword evidence="11" id="KW-1185">Reference proteome</keyword>
<comment type="caution">
    <text evidence="10">The sequence shown here is derived from an EMBL/GenBank/DDBJ whole genome shotgun (WGS) entry which is preliminary data.</text>
</comment>
<evidence type="ECO:0000313" key="10">
    <source>
        <dbReference type="EMBL" id="PJF16583.1"/>
    </source>
</evidence>
<feature type="region of interest" description="Disordered" evidence="9">
    <location>
        <begin position="1"/>
        <end position="22"/>
    </location>
</feature>
<evidence type="ECO:0000256" key="8">
    <source>
        <dbReference type="RuleBase" id="RU366044"/>
    </source>
</evidence>
<comment type="similarity">
    <text evidence="2 8">Belongs to the TFIIF alpha subunit family.</text>
</comment>
<evidence type="ECO:0000313" key="11">
    <source>
        <dbReference type="Proteomes" id="UP000240830"/>
    </source>
</evidence>
<sequence>NWLVPDGYISDDEGLGEREPTDKKKIELVDDVVAPRPKKRKYVEKQPIIIGPFLCNDLNPSVPVENHRIDPFDALLNPAGPEASDLNDRPIATGSPLSIASLFDLFIAARGRVAKRQFELKLNQIATKMKVDGKAMWNIRPDVELMEGTPSKAAPGYVEFKLRSTSSTNFVHNVMTLSGPPVDMADFTTPVRLVRDPNTRDDGDGMGPGSEGDDRFIGKKKRKTRIIQPEDEDEQSLRSQERAPWLLEDFDGQHSYVSQLMSPDAKYVIFVNQGNEFRVLLASKWYRFAPKLAYRPLSLEEAEERMAGKGRNEDFDRWLMKKRPPGSSQQASGEASGVASVVASKGPKVATRMVNLGEEGFDFEEFVDDDDGEDLYHRGADEDDPSMPRIDRSRQAKNLTDAGKQVKRLFKNLDRPNYFYESDDEAADPYAEETEPSDEEPPPPAKRPEPAIAIQQPKSSSLRAPAPVLSASQSHASTPPGSQSASLSVSRLPDSQNASPGGSRPPGSQDPSQSNSQRSPGLLTEAEIVAILRESPMRTKELISRVKGKLREDPQNKEIFKEVVKKVATVRSTTSQDDDKLLELKPEYR</sequence>
<dbReference type="InterPro" id="IPR011039">
    <property type="entry name" value="TFIIF_interaction"/>
</dbReference>
<feature type="region of interest" description="Disordered" evidence="9">
    <location>
        <begin position="194"/>
        <end position="239"/>
    </location>
</feature>
<dbReference type="Proteomes" id="UP000240830">
    <property type="component" value="Unassembled WGS sequence"/>
</dbReference>
<keyword evidence="3 8" id="KW-0805">Transcription regulation</keyword>
<evidence type="ECO:0000256" key="1">
    <source>
        <dbReference type="ARBA" id="ARBA00004123"/>
    </source>
</evidence>